<dbReference type="SMART" id="SM00280">
    <property type="entry name" value="KAZAL"/>
    <property type="match status" value="1"/>
</dbReference>
<comment type="caution">
    <text evidence="11">The sequence shown here is derived from an EMBL/GenBank/DDBJ whole genome shotgun (WGS) entry which is preliminary data.</text>
</comment>
<feature type="compositionally biased region" description="Acidic residues" evidence="6">
    <location>
        <begin position="286"/>
        <end position="295"/>
    </location>
</feature>
<dbReference type="PIRSF" id="PIRSF018239">
    <property type="entry name" value="IGFBP_rP_mac25"/>
    <property type="match status" value="1"/>
</dbReference>
<feature type="domain" description="Kazal-like" evidence="10">
    <location>
        <begin position="111"/>
        <end position="159"/>
    </location>
</feature>
<feature type="domain" description="Ig-like" evidence="8">
    <location>
        <begin position="161"/>
        <end position="258"/>
    </location>
</feature>
<evidence type="ECO:0000313" key="11">
    <source>
        <dbReference type="EMBL" id="KAJ8288659.1"/>
    </source>
</evidence>
<feature type="domain" description="IGFBP N-terminal" evidence="9">
    <location>
        <begin position="36"/>
        <end position="119"/>
    </location>
</feature>
<dbReference type="PROSITE" id="PS51465">
    <property type="entry name" value="KAZAL_2"/>
    <property type="match status" value="1"/>
</dbReference>
<dbReference type="OrthoDB" id="10029006at2759"/>
<dbReference type="InterPro" id="IPR009030">
    <property type="entry name" value="Growth_fac_rcpt_cys_sf"/>
</dbReference>
<accession>A0A9Q1I8G4</accession>
<feature type="chain" id="PRO_5040269507" description="Kazal-type serine protease inhibitor domain-containing protein 1-like" evidence="7">
    <location>
        <begin position="23"/>
        <end position="295"/>
    </location>
</feature>
<keyword evidence="4" id="KW-1015">Disulfide bond</keyword>
<evidence type="ECO:0000256" key="5">
    <source>
        <dbReference type="ARBA" id="ARBA00023319"/>
    </source>
</evidence>
<name>A0A9Q1I8G4_CONCO</name>
<dbReference type="GO" id="GO:0005615">
    <property type="term" value="C:extracellular space"/>
    <property type="evidence" value="ECO:0007669"/>
    <property type="project" value="TreeGrafter"/>
</dbReference>
<protein>
    <recommendedName>
        <fullName evidence="13">Kazal-type serine protease inhibitor domain-containing protein 1-like</fullName>
    </recommendedName>
</protein>
<feature type="signal peptide" evidence="7">
    <location>
        <begin position="1"/>
        <end position="22"/>
    </location>
</feature>
<organism evidence="11 12">
    <name type="scientific">Conger conger</name>
    <name type="common">Conger eel</name>
    <name type="synonym">Muraena conger</name>
    <dbReference type="NCBI Taxonomy" id="82655"/>
    <lineage>
        <taxon>Eukaryota</taxon>
        <taxon>Metazoa</taxon>
        <taxon>Chordata</taxon>
        <taxon>Craniata</taxon>
        <taxon>Vertebrata</taxon>
        <taxon>Euteleostomi</taxon>
        <taxon>Actinopterygii</taxon>
        <taxon>Neopterygii</taxon>
        <taxon>Teleostei</taxon>
        <taxon>Anguilliformes</taxon>
        <taxon>Congridae</taxon>
        <taxon>Conger</taxon>
    </lineage>
</organism>
<dbReference type="SUPFAM" id="SSF48726">
    <property type="entry name" value="Immunoglobulin"/>
    <property type="match status" value="1"/>
</dbReference>
<evidence type="ECO:0000259" key="9">
    <source>
        <dbReference type="PROSITE" id="PS51323"/>
    </source>
</evidence>
<evidence type="ECO:0000256" key="1">
    <source>
        <dbReference type="ARBA" id="ARBA00004613"/>
    </source>
</evidence>
<dbReference type="InterPro" id="IPR003599">
    <property type="entry name" value="Ig_sub"/>
</dbReference>
<gene>
    <name evidence="11" type="ORF">COCON_G00013180</name>
</gene>
<sequence length="295" mass="32498">MSWFVVFARVVILGLYLPWGLGVPPQHLGWLRLWEEGDYCGMCEEHLCPPAPPNCPAGKVLDRCGCCEQCGNAEGQLCDPDWAQYFYGRCGEGLRCRRMERRGRGGHSGHDPEPKCVCLSRGPMCGSDGSTYHNLCQLKEAANREGSTLRLAGQGPCYSAPKLTRNPRDLVNHTGNDIIFSCEVSAYPLPQLGWTKQGSDNFLPGDDPHVSVQSRGGPERFTVSTWLQIEGLRLSDAGVYTCVSRNQLGEASASARLSVLGPDLIYLAEMNDFEGNSEEENHYYDDDAEESGDNN</sequence>
<evidence type="ECO:0000256" key="7">
    <source>
        <dbReference type="SAM" id="SignalP"/>
    </source>
</evidence>
<dbReference type="PROSITE" id="PS51323">
    <property type="entry name" value="IGFBP_N_2"/>
    <property type="match status" value="1"/>
</dbReference>
<dbReference type="GO" id="GO:0009966">
    <property type="term" value="P:regulation of signal transduction"/>
    <property type="evidence" value="ECO:0007669"/>
    <property type="project" value="TreeGrafter"/>
</dbReference>
<feature type="region of interest" description="Disordered" evidence="6">
    <location>
        <begin position="276"/>
        <end position="295"/>
    </location>
</feature>
<dbReference type="InterPro" id="IPR013783">
    <property type="entry name" value="Ig-like_fold"/>
</dbReference>
<dbReference type="InterPro" id="IPR036058">
    <property type="entry name" value="Kazal_dom_sf"/>
</dbReference>
<dbReference type="Pfam" id="PF07679">
    <property type="entry name" value="I-set"/>
    <property type="match status" value="1"/>
</dbReference>
<dbReference type="CDD" id="cd00104">
    <property type="entry name" value="KAZAL_FS"/>
    <property type="match status" value="1"/>
</dbReference>
<dbReference type="FunFam" id="2.60.40.10:FF:000032">
    <property type="entry name" value="palladin isoform X1"/>
    <property type="match status" value="1"/>
</dbReference>
<dbReference type="InterPro" id="IPR036179">
    <property type="entry name" value="Ig-like_dom_sf"/>
</dbReference>
<dbReference type="InterPro" id="IPR002350">
    <property type="entry name" value="Kazal_dom"/>
</dbReference>
<dbReference type="InterPro" id="IPR003598">
    <property type="entry name" value="Ig_sub2"/>
</dbReference>
<reference evidence="11" key="1">
    <citation type="journal article" date="2023" name="Science">
        <title>Genome structures resolve the early diversification of teleost fishes.</title>
        <authorList>
            <person name="Parey E."/>
            <person name="Louis A."/>
            <person name="Montfort J."/>
            <person name="Bouchez O."/>
            <person name="Roques C."/>
            <person name="Iampietro C."/>
            <person name="Lluch J."/>
            <person name="Castinel A."/>
            <person name="Donnadieu C."/>
            <person name="Desvignes T."/>
            <person name="Floi Bucao C."/>
            <person name="Jouanno E."/>
            <person name="Wen M."/>
            <person name="Mejri S."/>
            <person name="Dirks R."/>
            <person name="Jansen H."/>
            <person name="Henkel C."/>
            <person name="Chen W.J."/>
            <person name="Zahm M."/>
            <person name="Cabau C."/>
            <person name="Klopp C."/>
            <person name="Thompson A.W."/>
            <person name="Robinson-Rechavi M."/>
            <person name="Braasch I."/>
            <person name="Lecointre G."/>
            <person name="Bobe J."/>
            <person name="Postlethwait J.H."/>
            <person name="Berthelot C."/>
            <person name="Roest Crollius H."/>
            <person name="Guiguen Y."/>
        </authorList>
    </citation>
    <scope>NUCLEOTIDE SEQUENCE</scope>
    <source>
        <strain evidence="11">Concon-B</strain>
    </source>
</reference>
<dbReference type="InterPro" id="IPR000867">
    <property type="entry name" value="IGFBP-like"/>
</dbReference>
<keyword evidence="2" id="KW-0964">Secreted</keyword>
<dbReference type="EMBL" id="JAFJMO010000001">
    <property type="protein sequence ID" value="KAJ8288659.1"/>
    <property type="molecule type" value="Genomic_DNA"/>
</dbReference>
<evidence type="ECO:0000256" key="3">
    <source>
        <dbReference type="ARBA" id="ARBA00022729"/>
    </source>
</evidence>
<dbReference type="SMART" id="SM00409">
    <property type="entry name" value="IG"/>
    <property type="match status" value="1"/>
</dbReference>
<dbReference type="SMART" id="SM00408">
    <property type="entry name" value="IGc2"/>
    <property type="match status" value="1"/>
</dbReference>
<evidence type="ECO:0000259" key="10">
    <source>
        <dbReference type="PROSITE" id="PS51465"/>
    </source>
</evidence>
<dbReference type="InterPro" id="IPR007110">
    <property type="entry name" value="Ig-like_dom"/>
</dbReference>
<keyword evidence="3 7" id="KW-0732">Signal</keyword>
<proteinExistence type="predicted"/>
<dbReference type="Pfam" id="PF00219">
    <property type="entry name" value="IGFBP"/>
    <property type="match status" value="1"/>
</dbReference>
<dbReference type="Gene3D" id="4.10.40.20">
    <property type="match status" value="1"/>
</dbReference>
<dbReference type="PROSITE" id="PS50835">
    <property type="entry name" value="IG_LIKE"/>
    <property type="match status" value="1"/>
</dbReference>
<keyword evidence="5" id="KW-0393">Immunoglobulin domain</keyword>
<evidence type="ECO:0000313" key="12">
    <source>
        <dbReference type="Proteomes" id="UP001152803"/>
    </source>
</evidence>
<dbReference type="Gene3D" id="2.60.40.10">
    <property type="entry name" value="Immunoglobulins"/>
    <property type="match status" value="1"/>
</dbReference>
<dbReference type="SUPFAM" id="SSF100895">
    <property type="entry name" value="Kazal-type serine protease inhibitors"/>
    <property type="match status" value="1"/>
</dbReference>
<evidence type="ECO:0000256" key="6">
    <source>
        <dbReference type="SAM" id="MobiDB-lite"/>
    </source>
</evidence>
<dbReference type="SMART" id="SM00121">
    <property type="entry name" value="IB"/>
    <property type="match status" value="1"/>
</dbReference>
<dbReference type="SUPFAM" id="SSF57184">
    <property type="entry name" value="Growth factor receptor domain"/>
    <property type="match status" value="1"/>
</dbReference>
<dbReference type="Pfam" id="PF07648">
    <property type="entry name" value="Kazal_2"/>
    <property type="match status" value="1"/>
</dbReference>
<dbReference type="InterPro" id="IPR013098">
    <property type="entry name" value="Ig_I-set"/>
</dbReference>
<dbReference type="GO" id="GO:0005520">
    <property type="term" value="F:insulin-like growth factor binding"/>
    <property type="evidence" value="ECO:0007669"/>
    <property type="project" value="InterPro"/>
</dbReference>
<comment type="subcellular location">
    <subcellularLocation>
        <location evidence="1">Secreted</location>
    </subcellularLocation>
</comment>
<dbReference type="InterPro" id="IPR011390">
    <property type="entry name" value="IGFBP_rP_mac25"/>
</dbReference>
<dbReference type="Gene3D" id="3.30.60.30">
    <property type="match status" value="1"/>
</dbReference>
<keyword evidence="12" id="KW-1185">Reference proteome</keyword>
<dbReference type="Proteomes" id="UP001152803">
    <property type="component" value="Unassembled WGS sequence"/>
</dbReference>
<dbReference type="PANTHER" id="PTHR14186:SF23">
    <property type="entry name" value="KAZAL-TYPE SERINE PEPTIDASE INHIBITOR DOMAIN 2"/>
    <property type="match status" value="1"/>
</dbReference>
<dbReference type="AlphaFoldDB" id="A0A9Q1I8G4"/>
<dbReference type="GO" id="GO:0001558">
    <property type="term" value="P:regulation of cell growth"/>
    <property type="evidence" value="ECO:0007669"/>
    <property type="project" value="InterPro"/>
</dbReference>
<evidence type="ECO:0000256" key="2">
    <source>
        <dbReference type="ARBA" id="ARBA00022525"/>
    </source>
</evidence>
<dbReference type="PANTHER" id="PTHR14186">
    <property type="entry name" value="INSULIN-LIKE GROWTH FACTOR BINDING PROTEIN-RELATED"/>
    <property type="match status" value="1"/>
</dbReference>
<evidence type="ECO:0008006" key="13">
    <source>
        <dbReference type="Google" id="ProtNLM"/>
    </source>
</evidence>
<evidence type="ECO:0000259" key="8">
    <source>
        <dbReference type="PROSITE" id="PS50835"/>
    </source>
</evidence>
<evidence type="ECO:0000256" key="4">
    <source>
        <dbReference type="ARBA" id="ARBA00023157"/>
    </source>
</evidence>